<feature type="compositionally biased region" description="Polar residues" evidence="1">
    <location>
        <begin position="40"/>
        <end position="50"/>
    </location>
</feature>
<gene>
    <name evidence="2" type="ORF">GUITHDRAFT_117462</name>
</gene>
<dbReference type="RefSeq" id="XP_005823333.1">
    <property type="nucleotide sequence ID" value="XM_005823276.1"/>
</dbReference>
<feature type="compositionally biased region" description="Basic and acidic residues" evidence="1">
    <location>
        <begin position="160"/>
        <end position="170"/>
    </location>
</feature>
<dbReference type="Proteomes" id="UP000011087">
    <property type="component" value="Unassembled WGS sequence"/>
</dbReference>
<organism evidence="2">
    <name type="scientific">Guillardia theta (strain CCMP2712)</name>
    <name type="common">Cryptophyte</name>
    <dbReference type="NCBI Taxonomy" id="905079"/>
    <lineage>
        <taxon>Eukaryota</taxon>
        <taxon>Cryptophyceae</taxon>
        <taxon>Pyrenomonadales</taxon>
        <taxon>Geminigeraceae</taxon>
        <taxon>Guillardia</taxon>
    </lineage>
</organism>
<feature type="compositionally biased region" description="Basic and acidic residues" evidence="1">
    <location>
        <begin position="1"/>
        <end position="21"/>
    </location>
</feature>
<evidence type="ECO:0000313" key="4">
    <source>
        <dbReference type="Proteomes" id="UP000011087"/>
    </source>
</evidence>
<evidence type="ECO:0000313" key="2">
    <source>
        <dbReference type="EMBL" id="EKX36353.1"/>
    </source>
</evidence>
<dbReference type="EMBL" id="JH993075">
    <property type="protein sequence ID" value="EKX36353.1"/>
    <property type="molecule type" value="Genomic_DNA"/>
</dbReference>
<feature type="region of interest" description="Disordered" evidence="1">
    <location>
        <begin position="1"/>
        <end position="50"/>
    </location>
</feature>
<dbReference type="GeneID" id="17293118"/>
<evidence type="ECO:0000313" key="3">
    <source>
        <dbReference type="EnsemblProtists" id="EKX36353"/>
    </source>
</evidence>
<feature type="region of interest" description="Disordered" evidence="1">
    <location>
        <begin position="79"/>
        <end position="180"/>
    </location>
</feature>
<reference evidence="3" key="3">
    <citation type="submission" date="2015-06" db="UniProtKB">
        <authorList>
            <consortium name="EnsemblProtists"/>
        </authorList>
    </citation>
    <scope>IDENTIFICATION</scope>
</reference>
<keyword evidence="4" id="KW-1185">Reference proteome</keyword>
<proteinExistence type="predicted"/>
<feature type="compositionally biased region" description="Basic and acidic residues" evidence="1">
    <location>
        <begin position="101"/>
        <end position="116"/>
    </location>
</feature>
<feature type="compositionally biased region" description="Acidic residues" evidence="1">
    <location>
        <begin position="140"/>
        <end position="159"/>
    </location>
</feature>
<sequence length="274" mass="29139">MQANHSDMHTDMPTSSEEHASLHPTQDTHLGNADPPAHADQQSDLPSHETILSSKLAAEIYAERCLKAGHATVESAFVASKYGTSPKTEALGQKGGGGGSSEDRKSSEGGEPKDPFSDSGSSASCPSASSAGEKSRALEQQEDEDEGRDAMSDETEDTWPGERKHGRESTSKTSSGGEVRAVIDRRTAGEIASLLHQMMEQQEQIMAQQRQILERGIQPGVEGMIGAVLMTFCELIAKMEAWGEGLELVEEAEAEAKAHGKGRHLGAMAAVVSQ</sequence>
<dbReference type="HOGENOM" id="CLU_1017209_0_0_1"/>
<reference evidence="4" key="2">
    <citation type="submission" date="2012-11" db="EMBL/GenBank/DDBJ databases">
        <authorList>
            <person name="Kuo A."/>
            <person name="Curtis B.A."/>
            <person name="Tanifuji G."/>
            <person name="Burki F."/>
            <person name="Gruber A."/>
            <person name="Irimia M."/>
            <person name="Maruyama S."/>
            <person name="Arias M.C."/>
            <person name="Ball S.G."/>
            <person name="Gile G.H."/>
            <person name="Hirakawa Y."/>
            <person name="Hopkins J.F."/>
            <person name="Rensing S.A."/>
            <person name="Schmutz J."/>
            <person name="Symeonidi A."/>
            <person name="Elias M."/>
            <person name="Eveleigh R.J."/>
            <person name="Herman E.K."/>
            <person name="Klute M.J."/>
            <person name="Nakayama T."/>
            <person name="Obornik M."/>
            <person name="Reyes-Prieto A."/>
            <person name="Armbrust E.V."/>
            <person name="Aves S.J."/>
            <person name="Beiko R.G."/>
            <person name="Coutinho P."/>
            <person name="Dacks J.B."/>
            <person name="Durnford D.G."/>
            <person name="Fast N.M."/>
            <person name="Green B.R."/>
            <person name="Grisdale C."/>
            <person name="Hempe F."/>
            <person name="Henrissat B."/>
            <person name="Hoppner M.P."/>
            <person name="Ishida K.-I."/>
            <person name="Kim E."/>
            <person name="Koreny L."/>
            <person name="Kroth P.G."/>
            <person name="Liu Y."/>
            <person name="Malik S.-B."/>
            <person name="Maier U.G."/>
            <person name="McRose D."/>
            <person name="Mock T."/>
            <person name="Neilson J.A."/>
            <person name="Onodera N.T."/>
            <person name="Poole A.M."/>
            <person name="Pritham E.J."/>
            <person name="Richards T.A."/>
            <person name="Rocap G."/>
            <person name="Roy S.W."/>
            <person name="Sarai C."/>
            <person name="Schaack S."/>
            <person name="Shirato S."/>
            <person name="Slamovits C.H."/>
            <person name="Spencer D.F."/>
            <person name="Suzuki S."/>
            <person name="Worden A.Z."/>
            <person name="Zauner S."/>
            <person name="Barry K."/>
            <person name="Bell C."/>
            <person name="Bharti A.K."/>
            <person name="Crow J.A."/>
            <person name="Grimwood J."/>
            <person name="Kramer R."/>
            <person name="Lindquist E."/>
            <person name="Lucas S."/>
            <person name="Salamov A."/>
            <person name="McFadden G.I."/>
            <person name="Lane C.E."/>
            <person name="Keeling P.J."/>
            <person name="Gray M.W."/>
            <person name="Grigoriev I.V."/>
            <person name="Archibald J.M."/>
        </authorList>
    </citation>
    <scope>NUCLEOTIDE SEQUENCE</scope>
    <source>
        <strain evidence="4">CCMP2712</strain>
    </source>
</reference>
<evidence type="ECO:0000256" key="1">
    <source>
        <dbReference type="SAM" id="MobiDB-lite"/>
    </source>
</evidence>
<dbReference type="AlphaFoldDB" id="L1IJD5"/>
<protein>
    <submittedName>
        <fullName evidence="2 3">Uncharacterized protein</fullName>
    </submittedName>
</protein>
<dbReference type="PaxDb" id="55529-EKX36353"/>
<reference evidence="2 4" key="1">
    <citation type="journal article" date="2012" name="Nature">
        <title>Algal genomes reveal evolutionary mosaicism and the fate of nucleomorphs.</title>
        <authorList>
            <consortium name="DOE Joint Genome Institute"/>
            <person name="Curtis B.A."/>
            <person name="Tanifuji G."/>
            <person name="Burki F."/>
            <person name="Gruber A."/>
            <person name="Irimia M."/>
            <person name="Maruyama S."/>
            <person name="Arias M.C."/>
            <person name="Ball S.G."/>
            <person name="Gile G.H."/>
            <person name="Hirakawa Y."/>
            <person name="Hopkins J.F."/>
            <person name="Kuo A."/>
            <person name="Rensing S.A."/>
            <person name="Schmutz J."/>
            <person name="Symeonidi A."/>
            <person name="Elias M."/>
            <person name="Eveleigh R.J."/>
            <person name="Herman E.K."/>
            <person name="Klute M.J."/>
            <person name="Nakayama T."/>
            <person name="Obornik M."/>
            <person name="Reyes-Prieto A."/>
            <person name="Armbrust E.V."/>
            <person name="Aves S.J."/>
            <person name="Beiko R.G."/>
            <person name="Coutinho P."/>
            <person name="Dacks J.B."/>
            <person name="Durnford D.G."/>
            <person name="Fast N.M."/>
            <person name="Green B.R."/>
            <person name="Grisdale C.J."/>
            <person name="Hempel F."/>
            <person name="Henrissat B."/>
            <person name="Hoppner M.P."/>
            <person name="Ishida K."/>
            <person name="Kim E."/>
            <person name="Koreny L."/>
            <person name="Kroth P.G."/>
            <person name="Liu Y."/>
            <person name="Malik S.B."/>
            <person name="Maier U.G."/>
            <person name="McRose D."/>
            <person name="Mock T."/>
            <person name="Neilson J.A."/>
            <person name="Onodera N.T."/>
            <person name="Poole A.M."/>
            <person name="Pritham E.J."/>
            <person name="Richards T.A."/>
            <person name="Rocap G."/>
            <person name="Roy S.W."/>
            <person name="Sarai C."/>
            <person name="Schaack S."/>
            <person name="Shirato S."/>
            <person name="Slamovits C.H."/>
            <person name="Spencer D.F."/>
            <person name="Suzuki S."/>
            <person name="Worden A.Z."/>
            <person name="Zauner S."/>
            <person name="Barry K."/>
            <person name="Bell C."/>
            <person name="Bharti A.K."/>
            <person name="Crow J.A."/>
            <person name="Grimwood J."/>
            <person name="Kramer R."/>
            <person name="Lindquist E."/>
            <person name="Lucas S."/>
            <person name="Salamov A."/>
            <person name="McFadden G.I."/>
            <person name="Lane C.E."/>
            <person name="Keeling P.J."/>
            <person name="Gray M.W."/>
            <person name="Grigoriev I.V."/>
            <person name="Archibald J.M."/>
        </authorList>
    </citation>
    <scope>NUCLEOTIDE SEQUENCE</scope>
    <source>
        <strain evidence="2 4">CCMP2712</strain>
    </source>
</reference>
<dbReference type="KEGG" id="gtt:GUITHDRAFT_117462"/>
<name>L1IJD5_GUITC</name>
<dbReference type="EnsemblProtists" id="EKX36353">
    <property type="protein sequence ID" value="EKX36353"/>
    <property type="gene ID" value="GUITHDRAFT_117462"/>
</dbReference>
<feature type="compositionally biased region" description="Low complexity" evidence="1">
    <location>
        <begin position="117"/>
        <end position="131"/>
    </location>
</feature>
<accession>L1IJD5</accession>